<proteinExistence type="inferred from homology"/>
<sequence>MVRAVSRPPRTRMTPSCGRHVFTQGELSHMKKALSVLVMTTALPAAAFAADYPTKNMDMIIPASPGGAADTLMRALQPGLESALDRTIIVRNMGSGGGALALTRTVTSKPDGYTLTLANNQNFTLEGLGNVGFKYQDFNYLARITEEPYLLVSNKNDRWQDADTLVADLKKSGKPLQVGTSGVGSSTYVVASTLGSQLGIPVQVVPFDGGSPAISALMGSHVDAVVVNPSEVLSQIRGDRLQAVLSTGSERSDLLPEVKTMKEQGYDLAVSQWRGIATPAGVSDEVEKAWVEAVKKAIEAPEFKRFAESTGVEVKPLFGDELDSYVNDMADVMIPASREVAKNNRQ</sequence>
<dbReference type="InterPro" id="IPR005064">
    <property type="entry name" value="BUG"/>
</dbReference>
<dbReference type="PANTHER" id="PTHR42928:SF3">
    <property type="entry name" value="UPF0065 PROTEIN YFLP"/>
    <property type="match status" value="1"/>
</dbReference>
<feature type="signal peptide" evidence="2">
    <location>
        <begin position="1"/>
        <end position="49"/>
    </location>
</feature>
<evidence type="ECO:0000256" key="1">
    <source>
        <dbReference type="ARBA" id="ARBA00006987"/>
    </source>
</evidence>
<evidence type="ECO:0008006" key="5">
    <source>
        <dbReference type="Google" id="ProtNLM"/>
    </source>
</evidence>
<evidence type="ECO:0000313" key="3">
    <source>
        <dbReference type="EMBL" id="ART64321.1"/>
    </source>
</evidence>
<accession>A0A240US51</accession>
<dbReference type="Pfam" id="PF03401">
    <property type="entry name" value="TctC"/>
    <property type="match status" value="1"/>
</dbReference>
<dbReference type="Gene3D" id="3.40.190.10">
    <property type="entry name" value="Periplasmic binding protein-like II"/>
    <property type="match status" value="1"/>
</dbReference>
<dbReference type="InterPro" id="IPR042100">
    <property type="entry name" value="Bug_dom1"/>
</dbReference>
<keyword evidence="4" id="KW-1185">Reference proteome</keyword>
<dbReference type="SUPFAM" id="SSF53850">
    <property type="entry name" value="Periplasmic binding protein-like II"/>
    <property type="match status" value="1"/>
</dbReference>
<organism evidence="3 4">
    <name type="scientific">Kushneria marisflavi</name>
    <dbReference type="NCBI Taxonomy" id="157779"/>
    <lineage>
        <taxon>Bacteria</taxon>
        <taxon>Pseudomonadati</taxon>
        <taxon>Pseudomonadota</taxon>
        <taxon>Gammaproteobacteria</taxon>
        <taxon>Oceanospirillales</taxon>
        <taxon>Halomonadaceae</taxon>
        <taxon>Kushneria</taxon>
    </lineage>
</organism>
<comment type="similarity">
    <text evidence="1">Belongs to the UPF0065 (bug) family.</text>
</comment>
<dbReference type="PANTHER" id="PTHR42928">
    <property type="entry name" value="TRICARBOXYLATE-BINDING PROTEIN"/>
    <property type="match status" value="1"/>
</dbReference>
<gene>
    <name evidence="3" type="ORF">B9H00_15715</name>
</gene>
<reference evidence="3 4" key="1">
    <citation type="submission" date="2017-05" db="EMBL/GenBank/DDBJ databases">
        <authorList>
            <person name="Song R."/>
            <person name="Chenine A.L."/>
            <person name="Ruprecht R.M."/>
        </authorList>
    </citation>
    <scope>NUCLEOTIDE SEQUENCE [LARGE SCALE GENOMIC DNA]</scope>
    <source>
        <strain evidence="3">SW32</strain>
    </source>
</reference>
<dbReference type="Proteomes" id="UP000194457">
    <property type="component" value="Chromosome"/>
</dbReference>
<dbReference type="KEGG" id="kma:B9H00_15715"/>
<feature type="chain" id="PRO_5013235459" description="ABC transporter substrate-binding protein" evidence="2">
    <location>
        <begin position="50"/>
        <end position="346"/>
    </location>
</feature>
<dbReference type="PIRSF" id="PIRSF017082">
    <property type="entry name" value="YflP"/>
    <property type="match status" value="1"/>
</dbReference>
<keyword evidence="2" id="KW-0732">Signal</keyword>
<dbReference type="EMBL" id="CP021358">
    <property type="protein sequence ID" value="ART64321.1"/>
    <property type="molecule type" value="Genomic_DNA"/>
</dbReference>
<name>A0A240US51_9GAMM</name>
<dbReference type="CDD" id="cd07012">
    <property type="entry name" value="PBP2_Bug_TTT"/>
    <property type="match status" value="1"/>
</dbReference>
<evidence type="ECO:0000256" key="2">
    <source>
        <dbReference type="SAM" id="SignalP"/>
    </source>
</evidence>
<protein>
    <recommendedName>
        <fullName evidence="5">ABC transporter substrate-binding protein</fullName>
    </recommendedName>
</protein>
<dbReference type="AlphaFoldDB" id="A0A240US51"/>
<evidence type="ECO:0000313" key="4">
    <source>
        <dbReference type="Proteomes" id="UP000194457"/>
    </source>
</evidence>
<dbReference type="Gene3D" id="3.40.190.150">
    <property type="entry name" value="Bordetella uptake gene, domain 1"/>
    <property type="match status" value="1"/>
</dbReference>